<proteinExistence type="predicted"/>
<dbReference type="AlphaFoldDB" id="A0A7S8HDL6"/>
<evidence type="ECO:0000313" key="6">
    <source>
        <dbReference type="Proteomes" id="UP000593594"/>
    </source>
</evidence>
<dbReference type="KEGG" id="kmn:HW532_20890"/>
<organism evidence="5 6">
    <name type="scientific">Kaustia mangrovi</name>
    <dbReference type="NCBI Taxonomy" id="2593653"/>
    <lineage>
        <taxon>Bacteria</taxon>
        <taxon>Pseudomonadati</taxon>
        <taxon>Pseudomonadota</taxon>
        <taxon>Alphaproteobacteria</taxon>
        <taxon>Hyphomicrobiales</taxon>
        <taxon>Parvibaculaceae</taxon>
        <taxon>Kaustia</taxon>
    </lineage>
</organism>
<keyword evidence="6" id="KW-1185">Reference proteome</keyword>
<keyword evidence="2" id="KW-1188">Viral release from host cell</keyword>
<comment type="subcellular location">
    <subcellularLocation>
        <location evidence="1">Virion</location>
    </subcellularLocation>
</comment>
<evidence type="ECO:0000256" key="3">
    <source>
        <dbReference type="ARBA" id="ARBA00023219"/>
    </source>
</evidence>
<dbReference type="EMBL" id="CP058214">
    <property type="protein sequence ID" value="QPC44937.1"/>
    <property type="molecule type" value="Genomic_DNA"/>
</dbReference>
<evidence type="ECO:0008006" key="7">
    <source>
        <dbReference type="Google" id="ProtNLM"/>
    </source>
</evidence>
<dbReference type="RefSeq" id="WP_213162310.1">
    <property type="nucleotide sequence ID" value="NZ_CP058214.1"/>
</dbReference>
<gene>
    <name evidence="5" type="ORF">HW532_20890</name>
</gene>
<evidence type="ECO:0000256" key="4">
    <source>
        <dbReference type="SAM" id="MobiDB-lite"/>
    </source>
</evidence>
<protein>
    <recommendedName>
        <fullName evidence="7">Phage tail protein</fullName>
    </recommendedName>
</protein>
<evidence type="ECO:0000256" key="1">
    <source>
        <dbReference type="ARBA" id="ARBA00004328"/>
    </source>
</evidence>
<accession>A0A7S8HDL6</accession>
<dbReference type="Proteomes" id="UP000593594">
    <property type="component" value="Chromosome"/>
</dbReference>
<keyword evidence="3" id="KW-0231">Viral genome packaging</keyword>
<name>A0A7S8HDL6_9HYPH</name>
<feature type="region of interest" description="Disordered" evidence="4">
    <location>
        <begin position="495"/>
        <end position="529"/>
    </location>
</feature>
<dbReference type="InterPro" id="IPR020991">
    <property type="entry name" value="Connector_podovirus"/>
</dbReference>
<evidence type="ECO:0000256" key="2">
    <source>
        <dbReference type="ARBA" id="ARBA00022612"/>
    </source>
</evidence>
<dbReference type="Pfam" id="PF12236">
    <property type="entry name" value="Head-tail_con"/>
    <property type="match status" value="1"/>
</dbReference>
<sequence length="529" mass="59352">MDTSTKTKFPEGTLAHRWDTLHNEKSSLLTRAEQYAKWTLPHVFPEDNQNDQTELPKTVDSLGARGVNHMANRVITTLFRPQGAFFRLHIGKDQEKQIGAMSQDPNRADVGRLRAELDGALADAEQEGVEYLDMVSYRPSAINAAKLLLITGNALIYHPKGKPVQVYSLRNYCVVRDISGNVIEIVIKESKAFETFSVPVQIKLRETRNNDTPYEDRTDVCIYTQIKLNEDGKFEVKQAADLVDISKPDMTWPRETLPWVPLTWNLVNGEDYGRGLVEDYAGAFHALEILNGALLNMAAIMGDIKFFVNPASVIDVQALNESEAGSYHSGKAEDVGTAQLNKQADAQFIASMIDRYEKQIAQGFLLNSAVTRDAERVTAEEIRMQAQELDTSNGGVYSRLANQWQVPTARIILDHTKFPFEQFGIKLQIITGMDSLSRMGELDNLRMFIGDMALLDGIPEDFRRAINPIKYAAVVGKARQVDYTQFLYTQAEMQQQQEQEMQRQNQLEQQKAAGTVAAEAGKAAVQQEN</sequence>
<evidence type="ECO:0000313" key="5">
    <source>
        <dbReference type="EMBL" id="QPC44937.1"/>
    </source>
</evidence>
<reference evidence="5 6" key="1">
    <citation type="submission" date="2020-06" db="EMBL/GenBank/DDBJ databases">
        <title>Genome sequence of 2 isolates from Red Sea Mangroves.</title>
        <authorList>
            <person name="Sefrji F."/>
            <person name="Michoud G."/>
            <person name="Merlino G."/>
            <person name="Daffonchio D."/>
        </authorList>
    </citation>
    <scope>NUCLEOTIDE SEQUENCE [LARGE SCALE GENOMIC DNA]</scope>
    <source>
        <strain evidence="5 6">R1DC25</strain>
    </source>
</reference>